<keyword evidence="5" id="KW-0443">Lipid metabolism</keyword>
<dbReference type="Pfam" id="PF01467">
    <property type="entry name" value="CTP_transf_like"/>
    <property type="match status" value="2"/>
</dbReference>
<dbReference type="GO" id="GO:0004105">
    <property type="term" value="F:choline-phosphate cytidylyltransferase activity"/>
    <property type="evidence" value="ECO:0007669"/>
    <property type="project" value="UniProtKB-EC"/>
</dbReference>
<evidence type="ECO:0000313" key="12">
    <source>
        <dbReference type="Proteomes" id="UP000652761"/>
    </source>
</evidence>
<keyword evidence="6" id="KW-0594">Phospholipid biosynthesis</keyword>
<reference evidence="11" key="1">
    <citation type="submission" date="2017-07" db="EMBL/GenBank/DDBJ databases">
        <title>Taro Niue Genome Assembly and Annotation.</title>
        <authorList>
            <person name="Atibalentja N."/>
            <person name="Keating K."/>
            <person name="Fields C.J."/>
        </authorList>
    </citation>
    <scope>NUCLEOTIDE SEQUENCE</scope>
    <source>
        <strain evidence="11">Niue_2</strain>
        <tissue evidence="11">Leaf</tissue>
    </source>
</reference>
<dbReference type="PANTHER" id="PTHR10739">
    <property type="entry name" value="CYTIDYLYLTRANSFERASE"/>
    <property type="match status" value="1"/>
</dbReference>
<dbReference type="GO" id="GO:0031210">
    <property type="term" value="F:phosphatidylcholine binding"/>
    <property type="evidence" value="ECO:0007669"/>
    <property type="project" value="TreeGrafter"/>
</dbReference>
<dbReference type="InterPro" id="IPR004821">
    <property type="entry name" value="Cyt_trans-like"/>
</dbReference>
<dbReference type="InterPro" id="IPR041723">
    <property type="entry name" value="CCT"/>
</dbReference>
<dbReference type="InterPro" id="IPR045049">
    <property type="entry name" value="Pcy1-like"/>
</dbReference>
<dbReference type="Proteomes" id="UP000652761">
    <property type="component" value="Unassembled WGS sequence"/>
</dbReference>
<dbReference type="PANTHER" id="PTHR10739:SF13">
    <property type="entry name" value="CHOLINE-PHOSPHATE CYTIDYLYLTRANSFERASE"/>
    <property type="match status" value="1"/>
</dbReference>
<dbReference type="SUPFAM" id="SSF52374">
    <property type="entry name" value="Nucleotidylyl transferase"/>
    <property type="match status" value="2"/>
</dbReference>
<feature type="region of interest" description="Disordered" evidence="9">
    <location>
        <begin position="90"/>
        <end position="127"/>
    </location>
</feature>
<keyword evidence="12" id="KW-1185">Reference proteome</keyword>
<dbReference type="InterPro" id="IPR014729">
    <property type="entry name" value="Rossmann-like_a/b/a_fold"/>
</dbReference>
<evidence type="ECO:0000313" key="11">
    <source>
        <dbReference type="EMBL" id="MQL83197.1"/>
    </source>
</evidence>
<evidence type="ECO:0000256" key="1">
    <source>
        <dbReference type="ARBA" id="ARBA00010101"/>
    </source>
</evidence>
<keyword evidence="3" id="KW-0808">Transferase</keyword>
<dbReference type="OrthoDB" id="17102at2759"/>
<feature type="domain" description="Cytidyltransferase-like" evidence="10">
    <location>
        <begin position="232"/>
        <end position="313"/>
    </location>
</feature>
<evidence type="ECO:0000256" key="2">
    <source>
        <dbReference type="ARBA" id="ARBA00022516"/>
    </source>
</evidence>
<evidence type="ECO:0000256" key="3">
    <source>
        <dbReference type="ARBA" id="ARBA00022679"/>
    </source>
</evidence>
<comment type="caution">
    <text evidence="11">The sequence shown here is derived from an EMBL/GenBank/DDBJ whole genome shotgun (WGS) entry which is preliminary data.</text>
</comment>
<sequence>MSTNKSERDPPQCGARNPTNHLCCSSPARCARAKGTRCKTPMVGSEPRETPKRHPACPAARGGRAHAGPNSVLASPTSPLSRLNCCFPKPRRAASDSEGTGESELGRGRRPRRSMEVDPAPGEDQDRPVRVYADGIYDLFHFGHARSLEQAKKLFPNTYLLVGCCSDEVTHKYKGKTVMTEDERYESLRHCRSISRLEDCFPWTCQFSYELHLPFIRKHSQVTIMVHLYIFERIEMHYGLTFCRWVDEVIPDAPWVITQEFLDKHKIDYVAHDSLPYADASGAGKDVYEFVKAVGKFKETKRTEGISTSDLIMRMLKDYNQYVMRNLARGYTRKDLGVSYEKRLRVNMELKKFREKVKEQQEKVGEKLSTVAKTAGVMHDTWVDNADRWVVGFLEKFEEHCHIMGTAIRDRIQEGLKRQQSRGLSLLQYDEDDDDDEFDDCDEDEYEEEDTTGNPR</sequence>
<accession>A0A843ULI1</accession>
<dbReference type="EC" id="2.7.7.15" evidence="8"/>
<evidence type="ECO:0000256" key="6">
    <source>
        <dbReference type="ARBA" id="ARBA00023209"/>
    </source>
</evidence>
<keyword evidence="2" id="KW-0444">Lipid biosynthesis</keyword>
<feature type="region of interest" description="Disordered" evidence="9">
    <location>
        <begin position="423"/>
        <end position="456"/>
    </location>
</feature>
<gene>
    <name evidence="11" type="ORF">Taro_015675</name>
</gene>
<proteinExistence type="inferred from homology"/>
<dbReference type="CDD" id="cd02174">
    <property type="entry name" value="CCT"/>
    <property type="match status" value="1"/>
</dbReference>
<dbReference type="Gene3D" id="3.40.50.620">
    <property type="entry name" value="HUPs"/>
    <property type="match status" value="2"/>
</dbReference>
<dbReference type="NCBIfam" id="TIGR00125">
    <property type="entry name" value="cyt_tran_rel"/>
    <property type="match status" value="1"/>
</dbReference>
<feature type="compositionally biased region" description="Basic and acidic residues" evidence="9">
    <location>
        <begin position="1"/>
        <end position="10"/>
    </location>
</feature>
<evidence type="ECO:0000256" key="8">
    <source>
        <dbReference type="ARBA" id="ARBA00026101"/>
    </source>
</evidence>
<organism evidence="11 12">
    <name type="scientific">Colocasia esculenta</name>
    <name type="common">Wild taro</name>
    <name type="synonym">Arum esculentum</name>
    <dbReference type="NCBI Taxonomy" id="4460"/>
    <lineage>
        <taxon>Eukaryota</taxon>
        <taxon>Viridiplantae</taxon>
        <taxon>Streptophyta</taxon>
        <taxon>Embryophyta</taxon>
        <taxon>Tracheophyta</taxon>
        <taxon>Spermatophyta</taxon>
        <taxon>Magnoliopsida</taxon>
        <taxon>Liliopsida</taxon>
        <taxon>Araceae</taxon>
        <taxon>Aroideae</taxon>
        <taxon>Colocasieae</taxon>
        <taxon>Colocasia</taxon>
    </lineage>
</organism>
<feature type="domain" description="Cytidyltransferase-like" evidence="10">
    <location>
        <begin position="132"/>
        <end position="216"/>
    </location>
</feature>
<keyword evidence="7" id="KW-1208">Phospholipid metabolism</keyword>
<feature type="region of interest" description="Disordered" evidence="9">
    <location>
        <begin position="1"/>
        <end position="78"/>
    </location>
</feature>
<dbReference type="AlphaFoldDB" id="A0A843ULI1"/>
<feature type="compositionally biased region" description="Low complexity" evidence="9">
    <location>
        <begin position="56"/>
        <end position="69"/>
    </location>
</feature>
<dbReference type="EMBL" id="NMUH01000681">
    <property type="protein sequence ID" value="MQL83197.1"/>
    <property type="molecule type" value="Genomic_DNA"/>
</dbReference>
<comment type="similarity">
    <text evidence="1">Belongs to the cytidylyltransferase family.</text>
</comment>
<evidence type="ECO:0000256" key="9">
    <source>
        <dbReference type="SAM" id="MobiDB-lite"/>
    </source>
</evidence>
<feature type="compositionally biased region" description="Acidic residues" evidence="9">
    <location>
        <begin position="429"/>
        <end position="456"/>
    </location>
</feature>
<evidence type="ECO:0000256" key="5">
    <source>
        <dbReference type="ARBA" id="ARBA00023098"/>
    </source>
</evidence>
<evidence type="ECO:0000256" key="7">
    <source>
        <dbReference type="ARBA" id="ARBA00023264"/>
    </source>
</evidence>
<evidence type="ECO:0000259" key="10">
    <source>
        <dbReference type="Pfam" id="PF01467"/>
    </source>
</evidence>
<name>A0A843ULI1_COLES</name>
<protein>
    <recommendedName>
        <fullName evidence="8">choline-phosphate cytidylyltransferase</fullName>
        <ecNumber evidence="8">2.7.7.15</ecNumber>
    </recommendedName>
</protein>
<keyword evidence="4" id="KW-0548">Nucleotidyltransferase</keyword>
<evidence type="ECO:0000256" key="4">
    <source>
        <dbReference type="ARBA" id="ARBA00022695"/>
    </source>
</evidence>